<gene>
    <name evidence="7" type="ORF">V6N12_013598</name>
</gene>
<keyword evidence="1" id="KW-0677">Repeat</keyword>
<dbReference type="PANTHER" id="PTHR23189">
    <property type="entry name" value="RNA RECOGNITION MOTIF-CONTAINING"/>
    <property type="match status" value="1"/>
</dbReference>
<keyword evidence="3" id="KW-0469">Meiosis</keyword>
<dbReference type="Pfam" id="PF00076">
    <property type="entry name" value="RRM_1"/>
    <property type="match status" value="2"/>
</dbReference>
<accession>A0ABR2CBS4</accession>
<name>A0ABR2CBS4_9ROSI</name>
<protein>
    <recommendedName>
        <fullName evidence="6">RRM domain-containing protein</fullName>
    </recommendedName>
</protein>
<keyword evidence="8" id="KW-1185">Reference proteome</keyword>
<reference evidence="7 8" key="1">
    <citation type="journal article" date="2024" name="G3 (Bethesda)">
        <title>Genome assembly of Hibiscus sabdariffa L. provides insights into metabolisms of medicinal natural products.</title>
        <authorList>
            <person name="Kim T."/>
        </authorList>
    </citation>
    <scope>NUCLEOTIDE SEQUENCE [LARGE SCALE GENOMIC DNA]</scope>
    <source>
        <strain evidence="7">TK-2024</strain>
        <tissue evidence="7">Old leaves</tissue>
    </source>
</reference>
<evidence type="ECO:0000259" key="6">
    <source>
        <dbReference type="PROSITE" id="PS50102"/>
    </source>
</evidence>
<evidence type="ECO:0000256" key="1">
    <source>
        <dbReference type="ARBA" id="ARBA00022737"/>
    </source>
</evidence>
<dbReference type="CDD" id="cd12531">
    <property type="entry name" value="RRM3_MEI2_like"/>
    <property type="match status" value="1"/>
</dbReference>
<dbReference type="EMBL" id="JBBPBM010000060">
    <property type="protein sequence ID" value="KAK8516191.1"/>
    <property type="molecule type" value="Genomic_DNA"/>
</dbReference>
<feature type="domain" description="RRM" evidence="6">
    <location>
        <begin position="238"/>
        <end position="311"/>
    </location>
</feature>
<evidence type="ECO:0000256" key="5">
    <source>
        <dbReference type="SAM" id="MobiDB-lite"/>
    </source>
</evidence>
<dbReference type="SUPFAM" id="SSF54928">
    <property type="entry name" value="RNA-binding domain, RBD"/>
    <property type="match status" value="2"/>
</dbReference>
<dbReference type="PROSITE" id="PS50102">
    <property type="entry name" value="RRM"/>
    <property type="match status" value="2"/>
</dbReference>
<evidence type="ECO:0000313" key="8">
    <source>
        <dbReference type="Proteomes" id="UP001472677"/>
    </source>
</evidence>
<feature type="domain" description="RRM" evidence="6">
    <location>
        <begin position="153"/>
        <end position="226"/>
    </location>
</feature>
<proteinExistence type="predicted"/>
<evidence type="ECO:0000313" key="7">
    <source>
        <dbReference type="EMBL" id="KAK8516191.1"/>
    </source>
</evidence>
<dbReference type="InterPro" id="IPR034453">
    <property type="entry name" value="MEI2-like_RRM1"/>
</dbReference>
<dbReference type="InterPro" id="IPR034454">
    <property type="entry name" value="MEI2-like_RRM3"/>
</dbReference>
<feature type="region of interest" description="Disordered" evidence="5">
    <location>
        <begin position="739"/>
        <end position="784"/>
    </location>
</feature>
<comment type="caution">
    <text evidence="7">The sequence shown here is derived from an EMBL/GenBank/DDBJ whole genome shotgun (WGS) entry which is preliminary data.</text>
</comment>
<dbReference type="InterPro" id="IPR000504">
    <property type="entry name" value="RRM_dom"/>
</dbReference>
<dbReference type="InterPro" id="IPR007201">
    <property type="entry name" value="Mei2-like_Rrm_C"/>
</dbReference>
<evidence type="ECO:0000256" key="3">
    <source>
        <dbReference type="ARBA" id="ARBA00023254"/>
    </source>
</evidence>
<dbReference type="Proteomes" id="UP001472677">
    <property type="component" value="Unassembled WGS sequence"/>
</dbReference>
<feature type="compositionally biased region" description="Polar residues" evidence="5">
    <location>
        <begin position="774"/>
        <end position="784"/>
    </location>
</feature>
<sequence>MKRFAEFSRDFVQKEDTHFPAERQVGFRKSKTMSDTQVRLLGNDLSCQHASSAASQHEGELFKSMEEVEAQTIGNLLPDEDDLFSGVIDGLGLNTHPNKGDESEDFDLFSSGGGMESKEDGRVSMVPRNSDIVRVLNGQWSSNGLIVGEHPSRTLFVRNIDSSVEDSELKALFEQYGDIQTLYTSCKHHGFVMVSYYDTRAAQNAMRALQNKLLKCRKLDIQYSIPKENQSEKDVNQRTVVVFNLDSSVSTDVLQQIFCAFGEIKEIRETPHKHDHKFIEFYDVKAAEAAFHAMNMNDIAGKLFKLEPRRLWGIRSFLQQPELEQDEPNPCKSTFDELSSGNSVAPGKTAFGCPSNGSTQVVAPFANQGVPNFHPHSLSECHDRLANGIPFNSHSTITVTSPMMTEGLDNRHIRGAKSNGHLSQPNARVFGSPGNGSLPLNGNHYMWNNSHSRQHDLPSAMVLPNSPSFVNGIHGNHLPHIPAFPRAPPVMLNVGSPVHHHVGSAPPVNSAFWDRRHPYTGESPEASGFHLGSLGSMGFPSSLLSHPSEFASHNIFSHAGGNCMDLTKNGGVHSSQQMSHLFPGRNPNDCVRSFSYRRNESNSSNADKKQFELDLDRIIRGEDSRTTLMIKNIPNKYTSKMLLAAIDEHCRGTYDFIYLPIDFKNKCNVGYAFINMINPQQIIPLYKAFNGKKWEKFNSEKVASIAYARIQGKAALITHFQNSSLMNEDKRCRPILFHTTGPNSGDQEPFPMGTNIRPRPRRPRTTGNDEKHQQGISSTLVNTEEFSNGADSLLGFSKDSD</sequence>
<dbReference type="InterPro" id="IPR035979">
    <property type="entry name" value="RBD_domain_sf"/>
</dbReference>
<dbReference type="InterPro" id="IPR012677">
    <property type="entry name" value="Nucleotide-bd_a/b_plait_sf"/>
</dbReference>
<evidence type="ECO:0000256" key="4">
    <source>
        <dbReference type="PROSITE-ProRule" id="PRU00176"/>
    </source>
</evidence>
<dbReference type="Gene3D" id="3.30.70.330">
    <property type="match status" value="2"/>
</dbReference>
<dbReference type="CDD" id="cd12524">
    <property type="entry name" value="RRM1_MEI2_like"/>
    <property type="match status" value="1"/>
</dbReference>
<organism evidence="7 8">
    <name type="scientific">Hibiscus sabdariffa</name>
    <name type="common">roselle</name>
    <dbReference type="NCBI Taxonomy" id="183260"/>
    <lineage>
        <taxon>Eukaryota</taxon>
        <taxon>Viridiplantae</taxon>
        <taxon>Streptophyta</taxon>
        <taxon>Embryophyta</taxon>
        <taxon>Tracheophyta</taxon>
        <taxon>Spermatophyta</taxon>
        <taxon>Magnoliopsida</taxon>
        <taxon>eudicotyledons</taxon>
        <taxon>Gunneridae</taxon>
        <taxon>Pentapetalae</taxon>
        <taxon>rosids</taxon>
        <taxon>malvids</taxon>
        <taxon>Malvales</taxon>
        <taxon>Malvaceae</taxon>
        <taxon>Malvoideae</taxon>
        <taxon>Hibiscus</taxon>
    </lineage>
</organism>
<dbReference type="Pfam" id="PF04059">
    <property type="entry name" value="RRM_2"/>
    <property type="match status" value="1"/>
</dbReference>
<dbReference type="SMART" id="SM00360">
    <property type="entry name" value="RRM"/>
    <property type="match status" value="3"/>
</dbReference>
<evidence type="ECO:0000256" key="2">
    <source>
        <dbReference type="ARBA" id="ARBA00022884"/>
    </source>
</evidence>
<keyword evidence="2 4" id="KW-0694">RNA-binding</keyword>